<proteinExistence type="predicted"/>
<evidence type="ECO:0000313" key="3">
    <source>
        <dbReference type="Proteomes" id="UP000488956"/>
    </source>
</evidence>
<dbReference type="EMBL" id="QXFX01000183">
    <property type="protein sequence ID" value="KAE9126965.1"/>
    <property type="molecule type" value="Genomic_DNA"/>
</dbReference>
<dbReference type="AlphaFoldDB" id="A0A6G0LPC7"/>
<sequence>MVLILKGLCCYLFCLVYSEHWSFQTTLRTASKLCGAHTVQPRLRAVRGYGKVVSATLGAKQASRSDQSRL</sequence>
<evidence type="ECO:0008006" key="4">
    <source>
        <dbReference type="Google" id="ProtNLM"/>
    </source>
</evidence>
<comment type="caution">
    <text evidence="2">The sequence shown here is derived from an EMBL/GenBank/DDBJ whole genome shotgun (WGS) entry which is preliminary data.</text>
</comment>
<evidence type="ECO:0000313" key="2">
    <source>
        <dbReference type="EMBL" id="KAE9126965.1"/>
    </source>
</evidence>
<dbReference type="Proteomes" id="UP000488956">
    <property type="component" value="Unassembled WGS sequence"/>
</dbReference>
<reference evidence="2 3" key="1">
    <citation type="submission" date="2018-09" db="EMBL/GenBank/DDBJ databases">
        <title>Genomic investigation of the strawberry pathogen Phytophthora fragariae indicates pathogenicity is determined by transcriptional variation in three key races.</title>
        <authorList>
            <person name="Adams T.M."/>
            <person name="Armitage A.D."/>
            <person name="Sobczyk M.K."/>
            <person name="Bates H.J."/>
            <person name="Dunwell J.M."/>
            <person name="Nellist C.F."/>
            <person name="Harrison R.J."/>
        </authorList>
    </citation>
    <scope>NUCLEOTIDE SEQUENCE [LARGE SCALE GENOMIC DNA]</scope>
    <source>
        <strain evidence="2 3">ONT-3</strain>
    </source>
</reference>
<feature type="chain" id="PRO_5026357538" description="Secreted protein" evidence="1">
    <location>
        <begin position="19"/>
        <end position="70"/>
    </location>
</feature>
<gene>
    <name evidence="2" type="ORF">PF010_g5094</name>
</gene>
<feature type="signal peptide" evidence="1">
    <location>
        <begin position="1"/>
        <end position="18"/>
    </location>
</feature>
<protein>
    <recommendedName>
        <fullName evidence="4">Secreted protein</fullName>
    </recommendedName>
</protein>
<keyword evidence="1" id="KW-0732">Signal</keyword>
<evidence type="ECO:0000256" key="1">
    <source>
        <dbReference type="SAM" id="SignalP"/>
    </source>
</evidence>
<organism evidence="2 3">
    <name type="scientific">Phytophthora fragariae</name>
    <dbReference type="NCBI Taxonomy" id="53985"/>
    <lineage>
        <taxon>Eukaryota</taxon>
        <taxon>Sar</taxon>
        <taxon>Stramenopiles</taxon>
        <taxon>Oomycota</taxon>
        <taxon>Peronosporomycetes</taxon>
        <taxon>Peronosporales</taxon>
        <taxon>Peronosporaceae</taxon>
        <taxon>Phytophthora</taxon>
    </lineage>
</organism>
<name>A0A6G0LPC7_9STRA</name>
<accession>A0A6G0LPC7</accession>